<sequence length="634" mass="73282">MNNPYYRFAYTILSLSLFMLQSCQKEDYMAEIDTQNQITQTGENFHTGQLLKNPYEIHTFRRAYQKVLDSMEYGSYDTGKGYNNLKKKKKDTSDIQPNYLYIKFGPESDAQENRLRKHRKIICLDYPFEYENGELYHKENPLGEGERLSYYTSIPIDAKYPKNIPHTILQEMYLPEKDETLNDTKTSGKKTLRGLVDDEVDFMNHAIEQAYVDTDNEDLLPEPPLDKNGCETCFLGINLRAKWRPSGNVKIFDDNMGTSTYTVKECQTSYIYDYSSCDNNLKSSVETGKLIMPEQNLCPQKIETKTCKNVTKTRNGSYVPINGANILIRDTWTLDRAIADAQGNFKHKEVRAKVRYVIKWDRFEFSIRDHSGLTQAEDKGPKLYKQPWNLKINGGRMKYRGQIFQAAMHFYYHNIGGLTRPPTNGFWKTQIKIAAVETSQGPSSTKMQVGHGTFGIVPHIKIKKYGDASELIYGTTIHELAHAAHWRIDPISWDDLVEQGYIYNGGSNNPGPAGASARRLMESWATAVEIYLTNMRYRRLGPNSYKYQGKNLQDQKIEGGYKSKFYTTTFFDMYDHFNQRDEHGINVPIDRVSGVTWPNMEKSLIGTTRWEECREKNVAISGQSYKIRELFNNW</sequence>
<dbReference type="KEGG" id="mrs:Murru_0475"/>
<name>G2PSQ2_ALLRU</name>
<reference evidence="1 2" key="2">
    <citation type="journal article" date="2012" name="Stand. Genomic Sci.">
        <title>Complete genome sequence of the facultatively anaerobic, appendaged bacterium Muricauda ruestringensis type strain (B1(T)).</title>
        <authorList>
            <person name="Huntemann M."/>
            <person name="Teshima H."/>
            <person name="Lapidus A."/>
            <person name="Nolan M."/>
            <person name="Lucas S."/>
            <person name="Hammon N."/>
            <person name="Deshpande S."/>
            <person name="Cheng J.F."/>
            <person name="Tapia R."/>
            <person name="Goodwin L.A."/>
            <person name="Pitluck S."/>
            <person name="Liolios K."/>
            <person name="Pagani I."/>
            <person name="Ivanova N."/>
            <person name="Mavromatis K."/>
            <person name="Mikhailova N."/>
            <person name="Pati A."/>
            <person name="Chen A."/>
            <person name="Palaniappan K."/>
            <person name="Land M."/>
            <person name="Hauser L."/>
            <person name="Pan C."/>
            <person name="Brambilla E.M."/>
            <person name="Rohde M."/>
            <person name="Spring S."/>
            <person name="Goker M."/>
            <person name="Detter J.C."/>
            <person name="Bristow J."/>
            <person name="Eisen J.A."/>
            <person name="Markowitz V."/>
            <person name="Hugenholtz P."/>
            <person name="Kyrpides N.C."/>
            <person name="Klenk H.P."/>
            <person name="Woyke T."/>
        </authorList>
    </citation>
    <scope>NUCLEOTIDE SEQUENCE [LARGE SCALE GENOMIC DNA]</scope>
    <source>
        <strain evidence="2">DSM 13258 / LMG 19739 / B1</strain>
    </source>
</reference>
<gene>
    <name evidence="1" type="ordered locus">Murru_0475</name>
</gene>
<dbReference type="Proteomes" id="UP000008908">
    <property type="component" value="Chromosome"/>
</dbReference>
<dbReference type="STRING" id="886377.Murru_0475"/>
<protein>
    <recommendedName>
        <fullName evidence="3">Lipoprotein</fullName>
    </recommendedName>
</protein>
<keyword evidence="2" id="KW-1185">Reference proteome</keyword>
<dbReference type="PROSITE" id="PS51257">
    <property type="entry name" value="PROKAR_LIPOPROTEIN"/>
    <property type="match status" value="1"/>
</dbReference>
<evidence type="ECO:0000313" key="2">
    <source>
        <dbReference type="Proteomes" id="UP000008908"/>
    </source>
</evidence>
<organism evidence="1 2">
    <name type="scientific">Allomuricauda ruestringensis (strain DSM 13258 / CIP 107369 / LMG 19739 / B1)</name>
    <name type="common">Muricauda ruestringensis</name>
    <dbReference type="NCBI Taxonomy" id="886377"/>
    <lineage>
        <taxon>Bacteria</taxon>
        <taxon>Pseudomonadati</taxon>
        <taxon>Bacteroidota</taxon>
        <taxon>Flavobacteriia</taxon>
        <taxon>Flavobacteriales</taxon>
        <taxon>Flavobacteriaceae</taxon>
        <taxon>Flagellimonas</taxon>
    </lineage>
</organism>
<dbReference type="HOGENOM" id="CLU_485450_0_0_10"/>
<proteinExistence type="predicted"/>
<accession>G2PSQ2</accession>
<evidence type="ECO:0000313" key="1">
    <source>
        <dbReference type="EMBL" id="AEM69529.1"/>
    </source>
</evidence>
<dbReference type="eggNOG" id="ENOG5030W38">
    <property type="taxonomic scope" value="Bacteria"/>
</dbReference>
<dbReference type="EMBL" id="CP002999">
    <property type="protein sequence ID" value="AEM69529.1"/>
    <property type="molecule type" value="Genomic_DNA"/>
</dbReference>
<dbReference type="AlphaFoldDB" id="G2PSQ2"/>
<evidence type="ECO:0008006" key="3">
    <source>
        <dbReference type="Google" id="ProtNLM"/>
    </source>
</evidence>
<reference evidence="2" key="1">
    <citation type="submission" date="2011-08" db="EMBL/GenBank/DDBJ databases">
        <title>The complete genome of Muricauda ruestringensis DSM 13258.</title>
        <authorList>
            <person name="Lucas S."/>
            <person name="Han J."/>
            <person name="Lapidus A."/>
            <person name="Bruce D."/>
            <person name="Goodwin L."/>
            <person name="Pitluck S."/>
            <person name="Peters L."/>
            <person name="Kyrpides N."/>
            <person name="Mavromatis K."/>
            <person name="Ivanova N."/>
            <person name="Ovchinnikova G."/>
            <person name="Teshima H."/>
            <person name="Detter J.C."/>
            <person name="Tapia R."/>
            <person name="Han C."/>
            <person name="Land M."/>
            <person name="Hauser L."/>
            <person name="Markowitz V."/>
            <person name="Cheng J.-F."/>
            <person name="Hugenholtz P."/>
            <person name="Woyke T."/>
            <person name="Wu D."/>
            <person name="Spring S."/>
            <person name="Schroeder M."/>
            <person name="Brambilla E."/>
            <person name="Klenk H.-P."/>
            <person name="Eisen J.A."/>
        </authorList>
    </citation>
    <scope>NUCLEOTIDE SEQUENCE [LARGE SCALE GENOMIC DNA]</scope>
    <source>
        <strain evidence="2">DSM 13258 / LMG 19739 / B1</strain>
    </source>
</reference>